<sequence length="392" mass="45527">MDNKDLKVFFLPAWYPNPDNRIGGIFIKEHAKALVNKVKLLVVFYVFPYRNSKKLIEIHQYQEEGIQHYIIYHKRFKGVLFILNYFLYAYCLFAGYFKVLKLYGKPDINHVHVLTRVGLPAMLMKFLYNVPYVITEHWSRYLLNSDQYRGAIRKWITKKIINYSDGLSTVSDNLRFAMKKRGLHHSNSQVIYNTVDVNSFYKIFPEHSNKKIKFLHVSGIEDNVKNVSGILEAVVLLRQKIRNFELHIIGNHADRRKYEDDVKLKGLDNVFFYGELYGSDLIKHYQNSDAFVLFSNYENLPCVLLEALCCGLPLIASAVGGVGEIVNENNGILVKSKDITGLSEAMEYMVNNLKMFDTSKIIADARNKYAYPSVSEEFLAFYNKALDNYRIK</sequence>
<dbReference type="PANTHER" id="PTHR46401:SF2">
    <property type="entry name" value="GLYCOSYLTRANSFERASE WBBK-RELATED"/>
    <property type="match status" value="1"/>
</dbReference>
<organism evidence="5 6">
    <name type="scientific">Pedobacter montanisoli</name>
    <dbReference type="NCBI Taxonomy" id="2923277"/>
    <lineage>
        <taxon>Bacteria</taxon>
        <taxon>Pseudomonadati</taxon>
        <taxon>Bacteroidota</taxon>
        <taxon>Sphingobacteriia</taxon>
        <taxon>Sphingobacteriales</taxon>
        <taxon>Sphingobacteriaceae</taxon>
        <taxon>Pedobacter</taxon>
    </lineage>
</organism>
<comment type="caution">
    <text evidence="5">The sequence shown here is derived from an EMBL/GenBank/DDBJ whole genome shotgun (WGS) entry which is preliminary data.</text>
</comment>
<evidence type="ECO:0000313" key="5">
    <source>
        <dbReference type="EMBL" id="MCJ0743796.1"/>
    </source>
</evidence>
<dbReference type="EMBL" id="JALGBH010000002">
    <property type="protein sequence ID" value="MCJ0743796.1"/>
    <property type="molecule type" value="Genomic_DNA"/>
</dbReference>
<keyword evidence="2" id="KW-1133">Transmembrane helix</keyword>
<dbReference type="Proteomes" id="UP001165460">
    <property type="component" value="Unassembled WGS sequence"/>
</dbReference>
<dbReference type="GO" id="GO:0016757">
    <property type="term" value="F:glycosyltransferase activity"/>
    <property type="evidence" value="ECO:0007669"/>
    <property type="project" value="UniProtKB-KW"/>
</dbReference>
<feature type="domain" description="Glycosyltransferase subfamily 4-like N-terminal" evidence="4">
    <location>
        <begin position="74"/>
        <end position="198"/>
    </location>
</feature>
<evidence type="ECO:0000313" key="6">
    <source>
        <dbReference type="Proteomes" id="UP001165460"/>
    </source>
</evidence>
<keyword evidence="2" id="KW-0812">Transmembrane</keyword>
<evidence type="ECO:0000256" key="2">
    <source>
        <dbReference type="SAM" id="Phobius"/>
    </source>
</evidence>
<dbReference type="RefSeq" id="WP_243363108.1">
    <property type="nucleotide sequence ID" value="NZ_JALGBH010000002.1"/>
</dbReference>
<feature type="domain" description="Glycosyl transferase family 1" evidence="3">
    <location>
        <begin position="207"/>
        <end position="353"/>
    </location>
</feature>
<protein>
    <submittedName>
        <fullName evidence="5">Glycosyltransferase</fullName>
        <ecNumber evidence="5">2.4.-.-</ecNumber>
    </submittedName>
</protein>
<evidence type="ECO:0000259" key="3">
    <source>
        <dbReference type="Pfam" id="PF00534"/>
    </source>
</evidence>
<dbReference type="Pfam" id="PF00534">
    <property type="entry name" value="Glycos_transf_1"/>
    <property type="match status" value="1"/>
</dbReference>
<evidence type="ECO:0000256" key="1">
    <source>
        <dbReference type="ARBA" id="ARBA00022679"/>
    </source>
</evidence>
<dbReference type="Gene3D" id="3.40.50.2000">
    <property type="entry name" value="Glycogen Phosphorylase B"/>
    <property type="match status" value="2"/>
</dbReference>
<keyword evidence="5" id="KW-0328">Glycosyltransferase</keyword>
<reference evidence="5" key="1">
    <citation type="submission" date="2022-03" db="EMBL/GenBank/DDBJ databases">
        <authorList>
            <person name="Woo C.Y."/>
        </authorList>
    </citation>
    <scope>NUCLEOTIDE SEQUENCE</scope>
    <source>
        <strain evidence="5">CYS-01</strain>
    </source>
</reference>
<keyword evidence="6" id="KW-1185">Reference proteome</keyword>
<dbReference type="InterPro" id="IPR001296">
    <property type="entry name" value="Glyco_trans_1"/>
</dbReference>
<dbReference type="Pfam" id="PF13439">
    <property type="entry name" value="Glyco_transf_4"/>
    <property type="match status" value="1"/>
</dbReference>
<gene>
    <name evidence="5" type="ORF">MMF97_13840</name>
</gene>
<evidence type="ECO:0000259" key="4">
    <source>
        <dbReference type="Pfam" id="PF13439"/>
    </source>
</evidence>
<keyword evidence="1 5" id="KW-0808">Transferase</keyword>
<accession>A0ABS9ZZQ4</accession>
<dbReference type="PANTHER" id="PTHR46401">
    <property type="entry name" value="GLYCOSYLTRANSFERASE WBBK-RELATED"/>
    <property type="match status" value="1"/>
</dbReference>
<dbReference type="EC" id="2.4.-.-" evidence="5"/>
<dbReference type="SUPFAM" id="SSF53756">
    <property type="entry name" value="UDP-Glycosyltransferase/glycogen phosphorylase"/>
    <property type="match status" value="1"/>
</dbReference>
<name>A0ABS9ZZQ4_9SPHI</name>
<dbReference type="InterPro" id="IPR028098">
    <property type="entry name" value="Glyco_trans_4-like_N"/>
</dbReference>
<feature type="transmembrane region" description="Helical" evidence="2">
    <location>
        <begin position="78"/>
        <end position="97"/>
    </location>
</feature>
<proteinExistence type="predicted"/>
<keyword evidence="2" id="KW-0472">Membrane</keyword>